<feature type="transmembrane region" description="Helical" evidence="1">
    <location>
        <begin position="6"/>
        <end position="21"/>
    </location>
</feature>
<feature type="transmembrane region" description="Helical" evidence="1">
    <location>
        <begin position="33"/>
        <end position="53"/>
    </location>
</feature>
<feature type="transmembrane region" description="Helical" evidence="1">
    <location>
        <begin position="73"/>
        <end position="95"/>
    </location>
</feature>
<gene>
    <name evidence="2" type="ORF">SAMN02745181_3767</name>
</gene>
<accession>A0A1M6SA49</accession>
<evidence type="ECO:0000256" key="1">
    <source>
        <dbReference type="SAM" id="Phobius"/>
    </source>
</evidence>
<evidence type="ECO:0000313" key="2">
    <source>
        <dbReference type="EMBL" id="SHK41662.1"/>
    </source>
</evidence>
<sequence length="129" mass="14096">MNTLYVILLTLGLGSLIFIGYRRPHLVRTGNFVVTRMCFGLCILLHVIPMLLAECIIPTMQAGDLITDPRGKATTILTLVSTFTVLSWLAIIFTYRGIFELLAQPAPVRVARGIPHSSAPNKAEAETAS</sequence>
<dbReference type="InParanoid" id="A0A1M6SA49"/>
<dbReference type="RefSeq" id="WP_143185305.1">
    <property type="nucleotide sequence ID" value="NZ_FQYR01000009.1"/>
</dbReference>
<name>A0A1M6SA49_9BACT</name>
<dbReference type="Proteomes" id="UP000184510">
    <property type="component" value="Unassembled WGS sequence"/>
</dbReference>
<dbReference type="AlphaFoldDB" id="A0A1M6SA49"/>
<keyword evidence="1" id="KW-0812">Transmembrane</keyword>
<organism evidence="2 3">
    <name type="scientific">Rubritalea squalenifaciens DSM 18772</name>
    <dbReference type="NCBI Taxonomy" id="1123071"/>
    <lineage>
        <taxon>Bacteria</taxon>
        <taxon>Pseudomonadati</taxon>
        <taxon>Verrucomicrobiota</taxon>
        <taxon>Verrucomicrobiia</taxon>
        <taxon>Verrucomicrobiales</taxon>
        <taxon>Rubritaleaceae</taxon>
        <taxon>Rubritalea</taxon>
    </lineage>
</organism>
<evidence type="ECO:0000313" key="3">
    <source>
        <dbReference type="Proteomes" id="UP000184510"/>
    </source>
</evidence>
<reference evidence="2 3" key="1">
    <citation type="submission" date="2016-11" db="EMBL/GenBank/DDBJ databases">
        <authorList>
            <person name="Jaros S."/>
            <person name="Januszkiewicz K."/>
            <person name="Wedrychowicz H."/>
        </authorList>
    </citation>
    <scope>NUCLEOTIDE SEQUENCE [LARGE SCALE GENOMIC DNA]</scope>
    <source>
        <strain evidence="2 3">DSM 18772</strain>
    </source>
</reference>
<dbReference type="STRING" id="1123071.SAMN02745181_3767"/>
<keyword evidence="1" id="KW-1133">Transmembrane helix</keyword>
<dbReference type="EMBL" id="FQYR01000009">
    <property type="protein sequence ID" value="SHK41662.1"/>
    <property type="molecule type" value="Genomic_DNA"/>
</dbReference>
<keyword evidence="3" id="KW-1185">Reference proteome</keyword>
<keyword evidence="1" id="KW-0472">Membrane</keyword>
<proteinExistence type="predicted"/>
<protein>
    <submittedName>
        <fullName evidence="2">Uncharacterized protein</fullName>
    </submittedName>
</protein>